<reference evidence="2" key="1">
    <citation type="journal article" date="2020" name="Stud. Mycol.">
        <title>101 Dothideomycetes genomes: a test case for predicting lifestyles and emergence of pathogens.</title>
        <authorList>
            <person name="Haridas S."/>
            <person name="Albert R."/>
            <person name="Binder M."/>
            <person name="Bloem J."/>
            <person name="Labutti K."/>
            <person name="Salamov A."/>
            <person name="Andreopoulos B."/>
            <person name="Baker S."/>
            <person name="Barry K."/>
            <person name="Bills G."/>
            <person name="Bluhm B."/>
            <person name="Cannon C."/>
            <person name="Castanera R."/>
            <person name="Culley D."/>
            <person name="Daum C."/>
            <person name="Ezra D."/>
            <person name="Gonzalez J."/>
            <person name="Henrissat B."/>
            <person name="Kuo A."/>
            <person name="Liang C."/>
            <person name="Lipzen A."/>
            <person name="Lutzoni F."/>
            <person name="Magnuson J."/>
            <person name="Mondo S."/>
            <person name="Nolan M."/>
            <person name="Ohm R."/>
            <person name="Pangilinan J."/>
            <person name="Park H.-J."/>
            <person name="Ramirez L."/>
            <person name="Alfaro M."/>
            <person name="Sun H."/>
            <person name="Tritt A."/>
            <person name="Yoshinaga Y."/>
            <person name="Zwiers L.-H."/>
            <person name="Turgeon B."/>
            <person name="Goodwin S."/>
            <person name="Spatafora J."/>
            <person name="Crous P."/>
            <person name="Grigoriev I."/>
        </authorList>
    </citation>
    <scope>NUCLEOTIDE SEQUENCE</scope>
    <source>
        <strain evidence="2">CBS 101060</strain>
    </source>
</reference>
<dbReference type="Proteomes" id="UP000799429">
    <property type="component" value="Unassembled WGS sequence"/>
</dbReference>
<organism evidence="2 3">
    <name type="scientific">Patellaria atrata CBS 101060</name>
    <dbReference type="NCBI Taxonomy" id="1346257"/>
    <lineage>
        <taxon>Eukaryota</taxon>
        <taxon>Fungi</taxon>
        <taxon>Dikarya</taxon>
        <taxon>Ascomycota</taxon>
        <taxon>Pezizomycotina</taxon>
        <taxon>Dothideomycetes</taxon>
        <taxon>Dothideomycetes incertae sedis</taxon>
        <taxon>Patellariales</taxon>
        <taxon>Patellariaceae</taxon>
        <taxon>Patellaria</taxon>
    </lineage>
</organism>
<dbReference type="InterPro" id="IPR000182">
    <property type="entry name" value="GNAT_dom"/>
</dbReference>
<dbReference type="Pfam" id="PF00583">
    <property type="entry name" value="Acetyltransf_1"/>
    <property type="match status" value="1"/>
</dbReference>
<feature type="domain" description="N-acetyltransferase" evidence="1">
    <location>
        <begin position="69"/>
        <end position="222"/>
    </location>
</feature>
<dbReference type="EMBL" id="MU006090">
    <property type="protein sequence ID" value="KAF2842120.1"/>
    <property type="molecule type" value="Genomic_DNA"/>
</dbReference>
<gene>
    <name evidence="2" type="ORF">M501DRAFT_998365</name>
</gene>
<dbReference type="AlphaFoldDB" id="A0A9P4SHX8"/>
<accession>A0A9P4SHX8</accession>
<keyword evidence="3" id="KW-1185">Reference proteome</keyword>
<dbReference type="InterPro" id="IPR016181">
    <property type="entry name" value="Acyl_CoA_acyltransferase"/>
</dbReference>
<evidence type="ECO:0000313" key="3">
    <source>
        <dbReference type="Proteomes" id="UP000799429"/>
    </source>
</evidence>
<protein>
    <recommendedName>
        <fullName evidence="1">N-acetyltransferase domain-containing protein</fullName>
    </recommendedName>
</protein>
<dbReference type="OrthoDB" id="41532at2759"/>
<proteinExistence type="predicted"/>
<dbReference type="PROSITE" id="PS51186">
    <property type="entry name" value="GNAT"/>
    <property type="match status" value="1"/>
</dbReference>
<name>A0A9P4SHX8_9PEZI</name>
<evidence type="ECO:0000313" key="2">
    <source>
        <dbReference type="EMBL" id="KAF2842120.1"/>
    </source>
</evidence>
<sequence>MFSHAQYKIIALPKYFTEQNQWDKLVGLYKEFRLLSLQDSPRFFSSSYAKEIAFQKEVWEERLRNPLAVTFVAISAPPGLDGTLDSSDLEQLLSRDWLGNILLLGPIDDTGEKVSGAKSPWESLNSQKSETGGATTNLHYHINATFVVPSARGIKLGKALLEAALSLGDNTGIATGKNVRFSLVVDDDNPYARKVYRDAGFEDVQKEMFWQEPRGPEAETTKAKGDISLVQRTAVTMERWSHPNYSSMNPDKAHT</sequence>
<dbReference type="Gene3D" id="3.40.630.30">
    <property type="match status" value="1"/>
</dbReference>
<dbReference type="SUPFAM" id="SSF55729">
    <property type="entry name" value="Acyl-CoA N-acyltransferases (Nat)"/>
    <property type="match status" value="1"/>
</dbReference>
<dbReference type="GO" id="GO:0016747">
    <property type="term" value="F:acyltransferase activity, transferring groups other than amino-acyl groups"/>
    <property type="evidence" value="ECO:0007669"/>
    <property type="project" value="InterPro"/>
</dbReference>
<evidence type="ECO:0000259" key="1">
    <source>
        <dbReference type="PROSITE" id="PS51186"/>
    </source>
</evidence>
<comment type="caution">
    <text evidence="2">The sequence shown here is derived from an EMBL/GenBank/DDBJ whole genome shotgun (WGS) entry which is preliminary data.</text>
</comment>